<evidence type="ECO:0000313" key="2">
    <source>
        <dbReference type="EMBL" id="MEY8245255.1"/>
    </source>
</evidence>
<comment type="caution">
    <text evidence="2">The sequence shown here is derived from an EMBL/GenBank/DDBJ whole genome shotgun (WGS) entry which is preliminary data.</text>
</comment>
<organism evidence="2 3">
    <name type="scientific">Heminiphilus faecis</name>
    <dbReference type="NCBI Taxonomy" id="2601703"/>
    <lineage>
        <taxon>Bacteria</taxon>
        <taxon>Pseudomonadati</taxon>
        <taxon>Bacteroidota</taxon>
        <taxon>Bacteroidia</taxon>
        <taxon>Bacteroidales</taxon>
        <taxon>Muribaculaceae</taxon>
        <taxon>Heminiphilus</taxon>
    </lineage>
</organism>
<dbReference type="RefSeq" id="WP_121699584.1">
    <property type="nucleotide sequence ID" value="NZ_JBCLPP010000014.1"/>
</dbReference>
<name>A0ABV4CYH2_9BACT</name>
<dbReference type="EMBL" id="JBCLPP010000014">
    <property type="protein sequence ID" value="MEY8245255.1"/>
    <property type="molecule type" value="Genomic_DNA"/>
</dbReference>
<reference evidence="2 3" key="1">
    <citation type="submission" date="2024-03" db="EMBL/GenBank/DDBJ databases">
        <title>Mouse gut bacterial collection (mGBC) of GemPharmatech.</title>
        <authorList>
            <person name="He Y."/>
            <person name="Dong L."/>
            <person name="Wu D."/>
            <person name="Gao X."/>
            <person name="Lin Z."/>
        </authorList>
    </citation>
    <scope>NUCLEOTIDE SEQUENCE [LARGE SCALE GENOMIC DNA]</scope>
    <source>
        <strain evidence="2 3">54-13</strain>
    </source>
</reference>
<feature type="signal peptide" evidence="1">
    <location>
        <begin position="1"/>
        <end position="20"/>
    </location>
</feature>
<dbReference type="NCBIfam" id="NF033709">
    <property type="entry name" value="PorV_fam"/>
    <property type="match status" value="1"/>
</dbReference>
<dbReference type="Proteomes" id="UP001565200">
    <property type="component" value="Unassembled WGS sequence"/>
</dbReference>
<accession>A0ABV4CYH2</accession>
<evidence type="ECO:0000313" key="3">
    <source>
        <dbReference type="Proteomes" id="UP001565200"/>
    </source>
</evidence>
<keyword evidence="3" id="KW-1185">Reference proteome</keyword>
<keyword evidence="1" id="KW-0732">Signal</keyword>
<protein>
    <submittedName>
        <fullName evidence="2">Type IX secretion system protein PorQ</fullName>
    </submittedName>
</protein>
<sequence>MNFRAWISGSFIAAAFCCLADDGSTAYNFLDVTSSSRVYGLGGINISLIDDDINLIEQNPAFLGPELGKQVGVNYMRYLGDSDFAGVRYGMAAGEKSAWAVAVQYFGYGEIRGTDETGADIGSFSPKDIYVAGTFGHDITDRLRGGITLKAIYSSYESYTAFAMATDLGISYFDSDRDLSLSLVITNLGGQLKRFNDVYDRLPVDVRLGWTQGLGPYPFRISVTAWNLTKWHLPYTDAGDGSADTMPEEKDSFGSNLLRHLVFGMEFMPADAFYVGLGYNYKTRTDMSAYSRTFLSGMSMCAGFNANRFSIGGAVAQPHSGAMTFMFNLRMTL</sequence>
<evidence type="ECO:0000256" key="1">
    <source>
        <dbReference type="SAM" id="SignalP"/>
    </source>
</evidence>
<gene>
    <name evidence="2" type="primary">porQ</name>
    <name evidence="2" type="ORF">AAK873_06440</name>
</gene>
<dbReference type="NCBIfam" id="NF033711">
    <property type="entry name" value="T9SS_PorQ"/>
    <property type="match status" value="1"/>
</dbReference>
<proteinExistence type="predicted"/>
<feature type="chain" id="PRO_5046554645" evidence="1">
    <location>
        <begin position="21"/>
        <end position="333"/>
    </location>
</feature>